<evidence type="ECO:0000256" key="1">
    <source>
        <dbReference type="ARBA" id="ARBA00006247"/>
    </source>
</evidence>
<keyword evidence="3" id="KW-0479">Metal-binding</keyword>
<feature type="chain" id="PRO_5017461657" evidence="6">
    <location>
        <begin position="22"/>
        <end position="462"/>
    </location>
</feature>
<keyword evidence="5" id="KW-0862">Zinc</keyword>
<evidence type="ECO:0000256" key="4">
    <source>
        <dbReference type="ARBA" id="ARBA00022801"/>
    </source>
</evidence>
<evidence type="ECO:0000313" key="8">
    <source>
        <dbReference type="EMBL" id="RHW19119.1"/>
    </source>
</evidence>
<organism evidence="8 9">
    <name type="scientific">Sphingomonas gilva</name>
    <dbReference type="NCBI Taxonomy" id="2305907"/>
    <lineage>
        <taxon>Bacteria</taxon>
        <taxon>Pseudomonadati</taxon>
        <taxon>Pseudomonadota</taxon>
        <taxon>Alphaproteobacteria</taxon>
        <taxon>Sphingomonadales</taxon>
        <taxon>Sphingomonadaceae</taxon>
        <taxon>Sphingomonas</taxon>
    </lineage>
</organism>
<dbReference type="PANTHER" id="PTHR45962:SF1">
    <property type="entry name" value="N-FATTY-ACYL-AMINO ACID SYNTHASE_HYDROLASE PM20D1"/>
    <property type="match status" value="1"/>
</dbReference>
<dbReference type="GO" id="GO:0006508">
    <property type="term" value="P:proteolysis"/>
    <property type="evidence" value="ECO:0007669"/>
    <property type="project" value="UniProtKB-KW"/>
</dbReference>
<dbReference type="Gene3D" id="1.10.150.900">
    <property type="match status" value="1"/>
</dbReference>
<name>A0A396RRT7_9SPHN</name>
<dbReference type="GO" id="GO:0008233">
    <property type="term" value="F:peptidase activity"/>
    <property type="evidence" value="ECO:0007669"/>
    <property type="project" value="UniProtKB-KW"/>
</dbReference>
<keyword evidence="6" id="KW-0732">Signal</keyword>
<evidence type="ECO:0000256" key="2">
    <source>
        <dbReference type="ARBA" id="ARBA00022670"/>
    </source>
</evidence>
<dbReference type="InterPro" id="IPR047177">
    <property type="entry name" value="Pept_M20A"/>
</dbReference>
<gene>
    <name evidence="8" type="ORF">D1610_03105</name>
</gene>
<keyword evidence="4 8" id="KW-0378">Hydrolase</keyword>
<evidence type="ECO:0000256" key="5">
    <source>
        <dbReference type="ARBA" id="ARBA00022833"/>
    </source>
</evidence>
<dbReference type="InterPro" id="IPR036264">
    <property type="entry name" value="Bact_exopeptidase_dim_dom"/>
</dbReference>
<dbReference type="EMBL" id="QWLV01000001">
    <property type="protein sequence ID" value="RHW19119.1"/>
    <property type="molecule type" value="Genomic_DNA"/>
</dbReference>
<proteinExistence type="inferred from homology"/>
<dbReference type="PANTHER" id="PTHR45962">
    <property type="entry name" value="N-FATTY-ACYL-AMINO ACID SYNTHASE/HYDROLASE PM20D1"/>
    <property type="match status" value="1"/>
</dbReference>
<evidence type="ECO:0000313" key="9">
    <source>
        <dbReference type="Proteomes" id="UP000266693"/>
    </source>
</evidence>
<reference evidence="8 9" key="1">
    <citation type="submission" date="2018-08" db="EMBL/GenBank/DDBJ databases">
        <title>The multiple taxonomic identification of Sphingomonas gilva.</title>
        <authorList>
            <person name="Zhu D."/>
            <person name="Zheng S."/>
        </authorList>
    </citation>
    <scope>NUCLEOTIDE SEQUENCE [LARGE SCALE GENOMIC DNA]</scope>
    <source>
        <strain evidence="8 9">ZDH117</strain>
    </source>
</reference>
<comment type="similarity">
    <text evidence="1">Belongs to the peptidase M20A family.</text>
</comment>
<dbReference type="InterPro" id="IPR011650">
    <property type="entry name" value="Peptidase_M20_dimer"/>
</dbReference>
<dbReference type="SUPFAM" id="SSF53187">
    <property type="entry name" value="Zn-dependent exopeptidases"/>
    <property type="match status" value="1"/>
</dbReference>
<dbReference type="Pfam" id="PF07687">
    <property type="entry name" value="M20_dimer"/>
    <property type="match status" value="1"/>
</dbReference>
<dbReference type="Gene3D" id="3.40.630.10">
    <property type="entry name" value="Zn peptidases"/>
    <property type="match status" value="1"/>
</dbReference>
<dbReference type="RefSeq" id="WP_118862627.1">
    <property type="nucleotide sequence ID" value="NZ_QWLV01000001.1"/>
</dbReference>
<dbReference type="InterPro" id="IPR002933">
    <property type="entry name" value="Peptidase_M20"/>
</dbReference>
<protein>
    <submittedName>
        <fullName evidence="8">M20/M25/M40 family metallo-hydrolase</fullName>
    </submittedName>
</protein>
<dbReference type="OrthoDB" id="9809784at2"/>
<comment type="caution">
    <text evidence="8">The sequence shown here is derived from an EMBL/GenBank/DDBJ whole genome shotgun (WGS) entry which is preliminary data.</text>
</comment>
<accession>A0A396RRT7</accession>
<dbReference type="NCBIfam" id="NF006596">
    <property type="entry name" value="PRK09133.1"/>
    <property type="match status" value="1"/>
</dbReference>
<dbReference type="Pfam" id="PF01546">
    <property type="entry name" value="Peptidase_M20"/>
    <property type="match status" value="1"/>
</dbReference>
<dbReference type="Gene3D" id="3.30.70.360">
    <property type="match status" value="1"/>
</dbReference>
<dbReference type="Proteomes" id="UP000266693">
    <property type="component" value="Unassembled WGS sequence"/>
</dbReference>
<keyword evidence="9" id="KW-1185">Reference proteome</keyword>
<dbReference type="AlphaFoldDB" id="A0A396RRT7"/>
<evidence type="ECO:0000259" key="7">
    <source>
        <dbReference type="Pfam" id="PF07687"/>
    </source>
</evidence>
<feature type="domain" description="Peptidase M20 dimerisation" evidence="7">
    <location>
        <begin position="212"/>
        <end position="358"/>
    </location>
</feature>
<dbReference type="SUPFAM" id="SSF55031">
    <property type="entry name" value="Bacterial exopeptidase dimerisation domain"/>
    <property type="match status" value="1"/>
</dbReference>
<evidence type="ECO:0000256" key="3">
    <source>
        <dbReference type="ARBA" id="ARBA00022723"/>
    </source>
</evidence>
<dbReference type="GO" id="GO:0046872">
    <property type="term" value="F:metal ion binding"/>
    <property type="evidence" value="ECO:0007669"/>
    <property type="project" value="UniProtKB-KW"/>
</dbReference>
<evidence type="ECO:0000256" key="6">
    <source>
        <dbReference type="SAM" id="SignalP"/>
    </source>
</evidence>
<sequence>MHIRHLLAAAAALALAAPSFAQDAPHQKQAREIYAKVIGFRTAEGQGKVPEMARYLADVLKAGGVAEADIAMLPSGETTAMLVRVPGSDANARPILFSAHMDIVDARPEDWSRDPFTLVEEDGRFWGRGTHDNKAGVTAMVSTILRLKADKARPKRTLVFAFVGDEETGMVTTGLVAGHDWVKTSEFAINTDAGGGGLSPEGKPLIYLVQGAEKTYATFELTATNPGGHSSRPRKDNAIYDLARAITRVEGYAFPVMSNALTRAYIGAVGGALPGAAGQAMKAFAADPTNAQAIAAISTDPSFNGTIRTTCVATMLEAGHAENALPQKAKATVNCRIFPGVPVADVKAKLVEVVADPKIEIEAIDDPQASPVSEMRPDVMAAITRSIHKRQPGVPISPYLESGGTDGKVYRTAGIPTFATSGLFIRENEMFAHGLNERLPVESFYDGLEHIHDLALDLGGVR</sequence>
<feature type="signal peptide" evidence="6">
    <location>
        <begin position="1"/>
        <end position="21"/>
    </location>
</feature>
<keyword evidence="2" id="KW-0645">Protease</keyword>